<evidence type="ECO:0000256" key="1">
    <source>
        <dbReference type="SAM" id="Phobius"/>
    </source>
</evidence>
<dbReference type="EMBL" id="GDHF01015509">
    <property type="protein sequence ID" value="JAI36805.1"/>
    <property type="molecule type" value="Transcribed_RNA"/>
</dbReference>
<keyword evidence="1" id="KW-0812">Transmembrane</keyword>
<keyword evidence="1" id="KW-1133">Transmembrane helix</keyword>
<keyword evidence="3" id="KW-0830">Ubiquinone</keyword>
<reference evidence="3" key="1">
    <citation type="submission" date="2015-06" db="EMBL/GenBank/DDBJ databases">
        <authorList>
            <person name="Hoefler B.C."/>
            <person name="Straight P.D."/>
        </authorList>
    </citation>
    <scope>NUCLEOTIDE SEQUENCE</scope>
</reference>
<dbReference type="PANTHER" id="PTHR12840:SF1">
    <property type="entry name" value="NADH DEHYDROGENASE [UBIQUINONE] 1 BETA SUBCOMPLEX SUBUNIT 8, MITOCHONDRIAL"/>
    <property type="match status" value="1"/>
</dbReference>
<dbReference type="InterPro" id="IPR008699">
    <property type="entry name" value="NDUFB8"/>
</dbReference>
<dbReference type="GO" id="GO:0005739">
    <property type="term" value="C:mitochondrion"/>
    <property type="evidence" value="ECO:0007669"/>
    <property type="project" value="InterPro"/>
</dbReference>
<name>A0A0K8VU85_BACLA</name>
<accession>A0A0K8VU85</accession>
<organism evidence="3">
    <name type="scientific">Bactrocera latifrons</name>
    <name type="common">Malaysian fruit fly</name>
    <name type="synonym">Chaetodacus latifrons</name>
    <dbReference type="NCBI Taxonomy" id="174628"/>
    <lineage>
        <taxon>Eukaryota</taxon>
        <taxon>Metazoa</taxon>
        <taxon>Ecdysozoa</taxon>
        <taxon>Arthropoda</taxon>
        <taxon>Hexapoda</taxon>
        <taxon>Insecta</taxon>
        <taxon>Pterygota</taxon>
        <taxon>Neoptera</taxon>
        <taxon>Endopterygota</taxon>
        <taxon>Diptera</taxon>
        <taxon>Brachycera</taxon>
        <taxon>Muscomorpha</taxon>
        <taxon>Tephritoidea</taxon>
        <taxon>Tephritidae</taxon>
        <taxon>Bactrocera</taxon>
        <taxon>Bactrocera</taxon>
    </lineage>
</organism>
<dbReference type="EMBL" id="GDHF01009873">
    <property type="protein sequence ID" value="JAI42441.1"/>
    <property type="molecule type" value="Transcribed_RNA"/>
</dbReference>
<protein>
    <submittedName>
        <fullName evidence="3">NADH dehydrogenase [ubiquinone] 1 beta subcomplex subunit 8, mitochondrial</fullName>
    </submittedName>
</protein>
<evidence type="ECO:0000313" key="3">
    <source>
        <dbReference type="EMBL" id="JAI42441.1"/>
    </source>
</evidence>
<keyword evidence="1" id="KW-0472">Membrane</keyword>
<dbReference type="OrthoDB" id="2014058at2759"/>
<gene>
    <name evidence="3" type="primary">NDUFB8_1</name>
    <name evidence="2" type="synonym">NDUFB8_0</name>
    <name evidence="2" type="ORF">c0_g1_i2</name>
    <name evidence="3" type="ORF">c0_g1_i3</name>
</gene>
<proteinExistence type="predicted"/>
<dbReference type="AlphaFoldDB" id="A0A0K8VU85"/>
<dbReference type="PANTHER" id="PTHR12840">
    <property type="entry name" value="NADH-UBIQUINONE OXIDOREDUCTASE ASHI SUBUNIT"/>
    <property type="match status" value="1"/>
</dbReference>
<dbReference type="Pfam" id="PF05821">
    <property type="entry name" value="NDUF_B8"/>
    <property type="match status" value="1"/>
</dbReference>
<feature type="transmembrane region" description="Helical" evidence="1">
    <location>
        <begin position="132"/>
        <end position="150"/>
    </location>
</feature>
<evidence type="ECO:0000313" key="2">
    <source>
        <dbReference type="EMBL" id="JAI36805.1"/>
    </source>
</evidence>
<sequence length="177" mass="20675">MMSAIFNGLKAAQRLQAANPMLFQHVTRSMAGWNKDYKPAQIPKTEKDYAAAAKKYYLLPEEYRPYADNGLGYGDYPDLGKGLGIESKDPYYPYDFPEHKRNLHETLHADIDLYGEDRFSQAEKPRFTNAQYWLSFLGVMSACFALYYWLENYRMYRPVAVKQYPGDGRKHYTFESE</sequence>